<dbReference type="Pfam" id="PF01263">
    <property type="entry name" value="Aldose_epim"/>
    <property type="match status" value="1"/>
</dbReference>
<evidence type="ECO:0000313" key="10">
    <source>
        <dbReference type="Proteomes" id="UP001597114"/>
    </source>
</evidence>
<dbReference type="RefSeq" id="WP_344730639.1">
    <property type="nucleotide sequence ID" value="NZ_BAAAUS010000068.1"/>
</dbReference>
<evidence type="ECO:0000256" key="2">
    <source>
        <dbReference type="ARBA" id="ARBA00005028"/>
    </source>
</evidence>
<dbReference type="PANTHER" id="PTHR10091">
    <property type="entry name" value="ALDOSE-1-EPIMERASE"/>
    <property type="match status" value="1"/>
</dbReference>
<keyword evidence="6 8" id="KW-0413">Isomerase</keyword>
<dbReference type="NCBIfam" id="NF008277">
    <property type="entry name" value="PRK11055.1"/>
    <property type="match status" value="1"/>
</dbReference>
<dbReference type="GO" id="GO:0016853">
    <property type="term" value="F:isomerase activity"/>
    <property type="evidence" value="ECO:0007669"/>
    <property type="project" value="UniProtKB-KW"/>
</dbReference>
<evidence type="ECO:0000256" key="1">
    <source>
        <dbReference type="ARBA" id="ARBA00001614"/>
    </source>
</evidence>
<evidence type="ECO:0000256" key="6">
    <source>
        <dbReference type="ARBA" id="ARBA00023235"/>
    </source>
</evidence>
<dbReference type="CDD" id="cd09019">
    <property type="entry name" value="galactose_mutarotase_like"/>
    <property type="match status" value="1"/>
</dbReference>
<comment type="similarity">
    <text evidence="3 8">Belongs to the aldose epimerase family.</text>
</comment>
<dbReference type="PIRSF" id="PIRSF005096">
    <property type="entry name" value="GALM"/>
    <property type="match status" value="1"/>
</dbReference>
<evidence type="ECO:0000256" key="8">
    <source>
        <dbReference type="PIRNR" id="PIRNR005096"/>
    </source>
</evidence>
<evidence type="ECO:0000256" key="5">
    <source>
        <dbReference type="ARBA" id="ARBA00014165"/>
    </source>
</evidence>
<evidence type="ECO:0000256" key="3">
    <source>
        <dbReference type="ARBA" id="ARBA00006206"/>
    </source>
</evidence>
<dbReference type="InterPro" id="IPR018052">
    <property type="entry name" value="Ald1_epimerase_CS"/>
</dbReference>
<organism evidence="9 10">
    <name type="scientific">Pseudonocardia yunnanensis</name>
    <dbReference type="NCBI Taxonomy" id="58107"/>
    <lineage>
        <taxon>Bacteria</taxon>
        <taxon>Bacillati</taxon>
        <taxon>Actinomycetota</taxon>
        <taxon>Actinomycetes</taxon>
        <taxon>Pseudonocardiales</taxon>
        <taxon>Pseudonocardiaceae</taxon>
        <taxon>Pseudonocardia</taxon>
    </lineage>
</organism>
<reference evidence="10" key="1">
    <citation type="journal article" date="2019" name="Int. J. Syst. Evol. Microbiol.">
        <title>The Global Catalogue of Microorganisms (GCM) 10K type strain sequencing project: providing services to taxonomists for standard genome sequencing and annotation.</title>
        <authorList>
            <consortium name="The Broad Institute Genomics Platform"/>
            <consortium name="The Broad Institute Genome Sequencing Center for Infectious Disease"/>
            <person name="Wu L."/>
            <person name="Ma J."/>
        </authorList>
    </citation>
    <scope>NUCLEOTIDE SEQUENCE [LARGE SCALE GENOMIC DNA]</scope>
    <source>
        <strain evidence="10">CCM 7043</strain>
    </source>
</reference>
<accession>A0ABW4F9C7</accession>
<keyword evidence="10" id="KW-1185">Reference proteome</keyword>
<dbReference type="InterPro" id="IPR047215">
    <property type="entry name" value="Galactose_mutarotase-like"/>
</dbReference>
<comment type="pathway">
    <text evidence="2 8">Carbohydrate metabolism; hexose metabolism.</text>
</comment>
<dbReference type="PROSITE" id="PS00545">
    <property type="entry name" value="ALDOSE_1_EPIMERASE"/>
    <property type="match status" value="1"/>
</dbReference>
<keyword evidence="7 8" id="KW-0119">Carbohydrate metabolism</keyword>
<evidence type="ECO:0000256" key="4">
    <source>
        <dbReference type="ARBA" id="ARBA00013185"/>
    </source>
</evidence>
<comment type="caution">
    <text evidence="9">The sequence shown here is derived from an EMBL/GenBank/DDBJ whole genome shotgun (WGS) entry which is preliminary data.</text>
</comment>
<dbReference type="Proteomes" id="UP001597114">
    <property type="component" value="Unassembled WGS sequence"/>
</dbReference>
<evidence type="ECO:0000313" key="9">
    <source>
        <dbReference type="EMBL" id="MFD1524221.1"/>
    </source>
</evidence>
<protein>
    <recommendedName>
        <fullName evidence="5 8">Aldose 1-epimerase</fullName>
        <ecNumber evidence="4 8">5.1.3.3</ecNumber>
    </recommendedName>
</protein>
<evidence type="ECO:0000256" key="7">
    <source>
        <dbReference type="ARBA" id="ARBA00023277"/>
    </source>
</evidence>
<dbReference type="Gene3D" id="2.70.98.10">
    <property type="match status" value="1"/>
</dbReference>
<dbReference type="InterPro" id="IPR015443">
    <property type="entry name" value="Aldose_1-epimerase"/>
</dbReference>
<dbReference type="InterPro" id="IPR008183">
    <property type="entry name" value="Aldose_1/G6P_1-epimerase"/>
</dbReference>
<dbReference type="SUPFAM" id="SSF74650">
    <property type="entry name" value="Galactose mutarotase-like"/>
    <property type="match status" value="1"/>
</dbReference>
<proteinExistence type="inferred from homology"/>
<dbReference type="PANTHER" id="PTHR10091:SF0">
    <property type="entry name" value="GALACTOSE MUTAROTASE"/>
    <property type="match status" value="1"/>
</dbReference>
<comment type="catalytic activity">
    <reaction evidence="1 8">
        <text>alpha-D-glucose = beta-D-glucose</text>
        <dbReference type="Rhea" id="RHEA:10264"/>
        <dbReference type="ChEBI" id="CHEBI:15903"/>
        <dbReference type="ChEBI" id="CHEBI:17925"/>
        <dbReference type="EC" id="5.1.3.3"/>
    </reaction>
</comment>
<sequence>MNVTWLRSDTLEVGVIAHGARIVAVRTPDRQGRWGDVALGLADEDAYRRDRDYLGACVGRFANRIAGGRFTLDGTDYRIPQNEPGAALHGGPDAFEHATWEQDEPAAETVTLHRRSPDGENGFPGTLQVTVTYAVDGAELRIEHEAGTDAPTVVNLTNHTYWNLAGGGSVEDHEVSLTAWQFLPVDEHLIPSGPPVAVAGTPFDLRTPQRIGARLREGHPQLRAARGYDHTFVIDGPSGALRTAAFVVEPRSGRTLQLRTDQPGVQFYTGNMLDGTLVLRDGSAARQGDAFCLEPQAFPDSPNRPDFPSTVLRPGEVYRSRSILRFGTTG</sequence>
<name>A0ABW4F9C7_9PSEU</name>
<dbReference type="EMBL" id="JBHUCO010000078">
    <property type="protein sequence ID" value="MFD1524221.1"/>
    <property type="molecule type" value="Genomic_DNA"/>
</dbReference>
<dbReference type="EC" id="5.1.3.3" evidence="4 8"/>
<gene>
    <name evidence="9" type="ORF">ACFSJD_42505</name>
</gene>
<dbReference type="InterPro" id="IPR011013">
    <property type="entry name" value="Gal_mutarotase_sf_dom"/>
</dbReference>
<dbReference type="InterPro" id="IPR014718">
    <property type="entry name" value="GH-type_carb-bd"/>
</dbReference>